<protein>
    <submittedName>
        <fullName evidence="3">Capsular glucan synthase</fullName>
        <ecNumber evidence="3">2.4.1.21</ecNumber>
    </submittedName>
</protein>
<dbReference type="Proteomes" id="UP000032360">
    <property type="component" value="Unassembled WGS sequence"/>
</dbReference>
<dbReference type="CDD" id="cd03801">
    <property type="entry name" value="GT4_PimA-like"/>
    <property type="match status" value="1"/>
</dbReference>
<dbReference type="Pfam" id="PF00534">
    <property type="entry name" value="Glycos_transf_1"/>
    <property type="match status" value="1"/>
</dbReference>
<keyword evidence="4" id="KW-1185">Reference proteome</keyword>
<name>A0A0D8HL58_9ACTN</name>
<dbReference type="OrthoDB" id="506201at2"/>
<evidence type="ECO:0000313" key="4">
    <source>
        <dbReference type="Proteomes" id="UP000032360"/>
    </source>
</evidence>
<dbReference type="SUPFAM" id="SSF53756">
    <property type="entry name" value="UDP-Glycosyltransferase/glycogen phosphorylase"/>
    <property type="match status" value="1"/>
</dbReference>
<organism evidence="3 4">
    <name type="scientific">Acidithrix ferrooxidans</name>
    <dbReference type="NCBI Taxonomy" id="1280514"/>
    <lineage>
        <taxon>Bacteria</taxon>
        <taxon>Bacillati</taxon>
        <taxon>Actinomycetota</taxon>
        <taxon>Acidimicrobiia</taxon>
        <taxon>Acidimicrobiales</taxon>
        <taxon>Acidimicrobiaceae</taxon>
        <taxon>Acidithrix</taxon>
    </lineage>
</organism>
<dbReference type="RefSeq" id="WP_052604160.1">
    <property type="nucleotide sequence ID" value="NZ_JXYS01000007.1"/>
</dbReference>
<dbReference type="PANTHER" id="PTHR46401:SF2">
    <property type="entry name" value="GLYCOSYLTRANSFERASE WBBK-RELATED"/>
    <property type="match status" value="1"/>
</dbReference>
<comment type="caution">
    <text evidence="3">The sequence shown here is derived from an EMBL/GenBank/DDBJ whole genome shotgun (WGS) entry which is preliminary data.</text>
</comment>
<feature type="domain" description="Glycosyl transferase family 1" evidence="2">
    <location>
        <begin position="223"/>
        <end position="371"/>
    </location>
</feature>
<dbReference type="Gene3D" id="3.40.50.2000">
    <property type="entry name" value="Glycogen Phosphorylase B"/>
    <property type="match status" value="2"/>
</dbReference>
<keyword evidence="1 3" id="KW-0808">Transferase</keyword>
<evidence type="ECO:0000313" key="3">
    <source>
        <dbReference type="EMBL" id="KJF18740.1"/>
    </source>
</evidence>
<dbReference type="EMBL" id="JXYS01000007">
    <property type="protein sequence ID" value="KJF18740.1"/>
    <property type="molecule type" value="Genomic_DNA"/>
</dbReference>
<keyword evidence="3" id="KW-0328">Glycosyltransferase</keyword>
<reference evidence="3 4" key="1">
    <citation type="submission" date="2015-01" db="EMBL/GenBank/DDBJ databases">
        <title>Draft genome of the acidophilic iron oxidizer Acidithrix ferrooxidans strain Py-F3.</title>
        <authorList>
            <person name="Poehlein A."/>
            <person name="Eisen S."/>
            <person name="Schloemann M."/>
            <person name="Johnson B.D."/>
            <person name="Daniel R."/>
            <person name="Muehling M."/>
        </authorList>
    </citation>
    <scope>NUCLEOTIDE SEQUENCE [LARGE SCALE GENOMIC DNA]</scope>
    <source>
        <strain evidence="3 4">Py-F3</strain>
    </source>
</reference>
<accession>A0A0D8HL58</accession>
<dbReference type="GO" id="GO:0009011">
    <property type="term" value="F:alpha-1,4-glucan glucosyltransferase (ADP-glucose donor) activity"/>
    <property type="evidence" value="ECO:0007669"/>
    <property type="project" value="UniProtKB-EC"/>
</dbReference>
<dbReference type="InterPro" id="IPR001296">
    <property type="entry name" value="Glyco_trans_1"/>
</dbReference>
<dbReference type="PANTHER" id="PTHR46401">
    <property type="entry name" value="GLYCOSYLTRANSFERASE WBBK-RELATED"/>
    <property type="match status" value="1"/>
</dbReference>
<proteinExistence type="predicted"/>
<dbReference type="AlphaFoldDB" id="A0A0D8HL58"/>
<dbReference type="EC" id="2.4.1.21" evidence="3"/>
<evidence type="ECO:0000256" key="1">
    <source>
        <dbReference type="ARBA" id="ARBA00022679"/>
    </source>
</evidence>
<evidence type="ECO:0000259" key="2">
    <source>
        <dbReference type="Pfam" id="PF00534"/>
    </source>
</evidence>
<sequence>MHSSKFRVTFVVPRYGKEVFGGAENAARMLAEALATREELEVNVLTTTALSHLDWSNNLPPGSSLLNNVSIERFSIDAGRRSDFEYISRRMLSAPKSFSRQESLDLINWQGPVSNQLIESIATCDSDVVVFYPYLYHTTVQGVLSCPVPSVLHPAAHDEPIIDLAIYRDVFAKVQGLVYHTYAERAIVERRFGVASKKSIDLGMGFRTYEGLRGNVCERSGLNGKEFILCLGRVEAKKGSVLLARLFHEYKVRNRSGVQLVFAGAISEAGPEFVDVRYLGEVSEADKAELLEKATIVISPSAYESFGIVLLEAWNASKAVIVNRDCAATYELARSSRGALSFEDYGTFEESLHVLLENRKYRDLLAKNGKRYIRQNFSWDVLAKRYLDFLRSVARV</sequence>
<gene>
    <name evidence="3" type="primary">glgA1</name>
    <name evidence="3" type="ORF">AXFE_03490</name>
</gene>
<dbReference type="STRING" id="1280514.AXFE_03490"/>